<evidence type="ECO:0000256" key="1">
    <source>
        <dbReference type="SAM" id="Phobius"/>
    </source>
</evidence>
<keyword evidence="1" id="KW-0812">Transmembrane</keyword>
<keyword evidence="3" id="KW-1185">Reference proteome</keyword>
<protein>
    <recommendedName>
        <fullName evidence="4">ESCRT-II complex subunit VPS36</fullName>
    </recommendedName>
</protein>
<proteinExistence type="predicted"/>
<dbReference type="AlphaFoldDB" id="A0ABD3CYD9"/>
<dbReference type="Gene3D" id="6.10.140.1230">
    <property type="match status" value="1"/>
</dbReference>
<evidence type="ECO:0000313" key="2">
    <source>
        <dbReference type="EMBL" id="KAL3633587.1"/>
    </source>
</evidence>
<evidence type="ECO:0008006" key="4">
    <source>
        <dbReference type="Google" id="ProtNLM"/>
    </source>
</evidence>
<dbReference type="EMBL" id="JAVIJP010000029">
    <property type="protein sequence ID" value="KAL3633587.1"/>
    <property type="molecule type" value="Genomic_DNA"/>
</dbReference>
<keyword evidence="1" id="KW-0472">Membrane</keyword>
<name>A0ABD3CYD9_9LAMI</name>
<gene>
    <name evidence="2" type="ORF">CASFOL_022349</name>
</gene>
<dbReference type="Proteomes" id="UP001632038">
    <property type="component" value="Unassembled WGS sequence"/>
</dbReference>
<evidence type="ECO:0000313" key="3">
    <source>
        <dbReference type="Proteomes" id="UP001632038"/>
    </source>
</evidence>
<organism evidence="2 3">
    <name type="scientific">Castilleja foliolosa</name>
    <dbReference type="NCBI Taxonomy" id="1961234"/>
    <lineage>
        <taxon>Eukaryota</taxon>
        <taxon>Viridiplantae</taxon>
        <taxon>Streptophyta</taxon>
        <taxon>Embryophyta</taxon>
        <taxon>Tracheophyta</taxon>
        <taxon>Spermatophyta</taxon>
        <taxon>Magnoliopsida</taxon>
        <taxon>eudicotyledons</taxon>
        <taxon>Gunneridae</taxon>
        <taxon>Pentapetalae</taxon>
        <taxon>asterids</taxon>
        <taxon>lamiids</taxon>
        <taxon>Lamiales</taxon>
        <taxon>Orobanchaceae</taxon>
        <taxon>Pedicularideae</taxon>
        <taxon>Castillejinae</taxon>
        <taxon>Castilleja</taxon>
    </lineage>
</organism>
<sequence>MTAISKSMGNIVKSLESALATGNLQKVSETMDQFERQFVNMEVQAGYGLCHGRNPNLKKLGFFEFGDVTHQDRRICTCRAQRIRVGDAVEGLGLELGLLTGSEALVAIFNFFFIFFFYFYDL</sequence>
<accession>A0ABD3CYD9</accession>
<comment type="caution">
    <text evidence="2">The sequence shown here is derived from an EMBL/GenBank/DDBJ whole genome shotgun (WGS) entry which is preliminary data.</text>
</comment>
<feature type="transmembrane region" description="Helical" evidence="1">
    <location>
        <begin position="104"/>
        <end position="120"/>
    </location>
</feature>
<reference evidence="3" key="1">
    <citation type="journal article" date="2024" name="IScience">
        <title>Strigolactones Initiate the Formation of Haustorium-like Structures in Castilleja.</title>
        <authorList>
            <person name="Buerger M."/>
            <person name="Peterson D."/>
            <person name="Chory J."/>
        </authorList>
    </citation>
    <scope>NUCLEOTIDE SEQUENCE [LARGE SCALE GENOMIC DNA]</scope>
</reference>
<keyword evidence="1" id="KW-1133">Transmembrane helix</keyword>